<dbReference type="AlphaFoldDB" id="A0A6A4IEI6"/>
<dbReference type="Proteomes" id="UP000799118">
    <property type="component" value="Unassembled WGS sequence"/>
</dbReference>
<proteinExistence type="predicted"/>
<sequence length="427" mass="47112">MSERSKAQCWTDFSSGKIRIICATDAAGMGVVFPMSSFQLSLGFLPRCQFSFNNGAKEANGDTKANNIKRAKLDPDLEGFINVAADEAIPCSHNEDMRVETLGQCSKVSAFELSWTVLDVAKHPPHECCCSHCNPDLATAYSPADEHNPCLFKYAADFFHPLACPPAPPPPPLSPSKHFTPFPSDFELDSEDKEKLWGIIVKWHNDCYAARAHPLSSCLWILPPKQLDTLIKHSACFLKFLLMNTELILAAVKWDTVQKEDLESLVLVLDTWRRTVSQLLPTTPQSHRRESKHAKISLPSSIFTLPTIVRTIREDGSRQSVILYCRSGSAMPSAGWIWLPANQNASPTPNPKSKTPAKAACRSTATASTKSSKAKVHTPAHKPSTIPLTTGSSNIHIPALTTTRSLQSMQTPSNYSPYYWDSSTDIF</sequence>
<accession>A0A6A4IEI6</accession>
<protein>
    <submittedName>
        <fullName evidence="2">Uncharacterized protein</fullName>
    </submittedName>
</protein>
<evidence type="ECO:0000313" key="2">
    <source>
        <dbReference type="EMBL" id="KAE9407165.1"/>
    </source>
</evidence>
<dbReference type="OrthoDB" id="5409596at2759"/>
<organism evidence="2 3">
    <name type="scientific">Gymnopus androsaceus JB14</name>
    <dbReference type="NCBI Taxonomy" id="1447944"/>
    <lineage>
        <taxon>Eukaryota</taxon>
        <taxon>Fungi</taxon>
        <taxon>Dikarya</taxon>
        <taxon>Basidiomycota</taxon>
        <taxon>Agaricomycotina</taxon>
        <taxon>Agaricomycetes</taxon>
        <taxon>Agaricomycetidae</taxon>
        <taxon>Agaricales</taxon>
        <taxon>Marasmiineae</taxon>
        <taxon>Omphalotaceae</taxon>
        <taxon>Gymnopus</taxon>
    </lineage>
</organism>
<evidence type="ECO:0000313" key="3">
    <source>
        <dbReference type="Proteomes" id="UP000799118"/>
    </source>
</evidence>
<gene>
    <name evidence="2" type="ORF">BT96DRAFT_986784</name>
</gene>
<dbReference type="EMBL" id="ML769397">
    <property type="protein sequence ID" value="KAE9407165.1"/>
    <property type="molecule type" value="Genomic_DNA"/>
</dbReference>
<feature type="region of interest" description="Disordered" evidence="1">
    <location>
        <begin position="345"/>
        <end position="394"/>
    </location>
</feature>
<reference evidence="2" key="1">
    <citation type="journal article" date="2019" name="Environ. Microbiol.">
        <title>Fungal ecological strategies reflected in gene transcription - a case study of two litter decomposers.</title>
        <authorList>
            <person name="Barbi F."/>
            <person name="Kohler A."/>
            <person name="Barry K."/>
            <person name="Baskaran P."/>
            <person name="Daum C."/>
            <person name="Fauchery L."/>
            <person name="Ihrmark K."/>
            <person name="Kuo A."/>
            <person name="LaButti K."/>
            <person name="Lipzen A."/>
            <person name="Morin E."/>
            <person name="Grigoriev I.V."/>
            <person name="Henrissat B."/>
            <person name="Lindahl B."/>
            <person name="Martin F."/>
        </authorList>
    </citation>
    <scope>NUCLEOTIDE SEQUENCE</scope>
    <source>
        <strain evidence="2">JB14</strain>
    </source>
</reference>
<evidence type="ECO:0000256" key="1">
    <source>
        <dbReference type="SAM" id="MobiDB-lite"/>
    </source>
</evidence>
<keyword evidence="3" id="KW-1185">Reference proteome</keyword>
<name>A0A6A4IEI6_9AGAR</name>
<feature type="compositionally biased region" description="Low complexity" evidence="1">
    <location>
        <begin position="357"/>
        <end position="371"/>
    </location>
</feature>